<dbReference type="Proteomes" id="UP000323000">
    <property type="component" value="Chromosome 13"/>
</dbReference>
<accession>A0A5C7GUK5</accession>
<proteinExistence type="predicted"/>
<evidence type="ECO:0000313" key="11">
    <source>
        <dbReference type="EMBL" id="TXG48408.1"/>
    </source>
</evidence>
<evidence type="ECO:0000313" key="12">
    <source>
        <dbReference type="Proteomes" id="UP000323000"/>
    </source>
</evidence>
<keyword evidence="7" id="KW-0472">Membrane</keyword>
<evidence type="ECO:0000256" key="2">
    <source>
        <dbReference type="ARBA" id="ARBA00022614"/>
    </source>
</evidence>
<keyword evidence="2" id="KW-0433">Leucine-rich repeat</keyword>
<feature type="domain" description="Leucine-rich repeat-containing N-terminal plant-type" evidence="10">
    <location>
        <begin position="201"/>
        <end position="250"/>
    </location>
</feature>
<keyword evidence="4" id="KW-0732">Signal</keyword>
<dbReference type="AlphaFoldDB" id="A0A5C7GUK5"/>
<evidence type="ECO:0000256" key="1">
    <source>
        <dbReference type="ARBA" id="ARBA00004479"/>
    </source>
</evidence>
<evidence type="ECO:0000256" key="9">
    <source>
        <dbReference type="ARBA" id="ARBA00023180"/>
    </source>
</evidence>
<keyword evidence="6" id="KW-1133">Transmembrane helix</keyword>
<comment type="caution">
    <text evidence="11">The sequence shown here is derived from an EMBL/GenBank/DDBJ whole genome shotgun (WGS) entry which is preliminary data.</text>
</comment>
<keyword evidence="9" id="KW-0325">Glycoprotein</keyword>
<dbReference type="EMBL" id="VAHF01000013">
    <property type="protein sequence ID" value="TXG48408.1"/>
    <property type="molecule type" value="Genomic_DNA"/>
</dbReference>
<dbReference type="PANTHER" id="PTHR48061">
    <property type="entry name" value="LEUCINE-RICH REPEAT RECEPTOR PROTEIN KINASE EMS1-LIKE-RELATED"/>
    <property type="match status" value="1"/>
</dbReference>
<dbReference type="Pfam" id="PF08263">
    <property type="entry name" value="LRRNT_2"/>
    <property type="match status" value="1"/>
</dbReference>
<name>A0A5C7GUK5_9ROSI</name>
<dbReference type="Gene3D" id="3.80.10.10">
    <property type="entry name" value="Ribonuclease Inhibitor"/>
    <property type="match status" value="1"/>
</dbReference>
<dbReference type="GO" id="GO:0016020">
    <property type="term" value="C:membrane"/>
    <property type="evidence" value="ECO:0007669"/>
    <property type="project" value="UniProtKB-SubCell"/>
</dbReference>
<keyword evidence="3" id="KW-0812">Transmembrane</keyword>
<protein>
    <recommendedName>
        <fullName evidence="10">Leucine-rich repeat-containing N-terminal plant-type domain-containing protein</fullName>
    </recommendedName>
</protein>
<gene>
    <name evidence="11" type="ORF">EZV62_027702</name>
</gene>
<organism evidence="11 12">
    <name type="scientific">Acer yangbiense</name>
    <dbReference type="NCBI Taxonomy" id="1000413"/>
    <lineage>
        <taxon>Eukaryota</taxon>
        <taxon>Viridiplantae</taxon>
        <taxon>Streptophyta</taxon>
        <taxon>Embryophyta</taxon>
        <taxon>Tracheophyta</taxon>
        <taxon>Spermatophyta</taxon>
        <taxon>Magnoliopsida</taxon>
        <taxon>eudicotyledons</taxon>
        <taxon>Gunneridae</taxon>
        <taxon>Pentapetalae</taxon>
        <taxon>rosids</taxon>
        <taxon>malvids</taxon>
        <taxon>Sapindales</taxon>
        <taxon>Sapindaceae</taxon>
        <taxon>Hippocastanoideae</taxon>
        <taxon>Acereae</taxon>
        <taxon>Acer</taxon>
    </lineage>
</organism>
<evidence type="ECO:0000256" key="7">
    <source>
        <dbReference type="ARBA" id="ARBA00023136"/>
    </source>
</evidence>
<dbReference type="InterPro" id="IPR046956">
    <property type="entry name" value="RLP23-like"/>
</dbReference>
<keyword evidence="8" id="KW-0675">Receptor</keyword>
<evidence type="ECO:0000256" key="6">
    <source>
        <dbReference type="ARBA" id="ARBA00022989"/>
    </source>
</evidence>
<evidence type="ECO:0000256" key="4">
    <source>
        <dbReference type="ARBA" id="ARBA00022729"/>
    </source>
</evidence>
<sequence length="271" mass="31374">MEKISHLNLDMDKEVIESIPLSYKKRPDNLVWHSDKKGVYQVALCEKLKNLGSTSHQDRRWWSVLRNLHIPRKIKVFIWRVCNNVVPSLANLYRRKIVEDLRCKRLRSASEILDWSANFLLGFQDTKAKCSRRESQINWSPPPPRSLKLNSNHIGVGVVIRDWEGKVVVALSKSLPGRILSPYKGLAISRPSERTFTPLGHNNERSALLQFKETFLIINSTYCSSVHLKTASWNLEENSECCSWDGVYCNENTGYVIELYLWNSCVRFNLL</sequence>
<dbReference type="PANTHER" id="PTHR48061:SF12">
    <property type="entry name" value="DISEASE RESISTANCE LIKE PROTEIN"/>
    <property type="match status" value="1"/>
</dbReference>
<keyword evidence="12" id="KW-1185">Reference proteome</keyword>
<evidence type="ECO:0000256" key="8">
    <source>
        <dbReference type="ARBA" id="ARBA00023170"/>
    </source>
</evidence>
<evidence type="ECO:0000259" key="10">
    <source>
        <dbReference type="Pfam" id="PF08263"/>
    </source>
</evidence>
<dbReference type="OrthoDB" id="1937783at2759"/>
<comment type="subcellular location">
    <subcellularLocation>
        <location evidence="1">Membrane</location>
        <topology evidence="1">Single-pass type I membrane protein</topology>
    </subcellularLocation>
</comment>
<evidence type="ECO:0000256" key="3">
    <source>
        <dbReference type="ARBA" id="ARBA00022692"/>
    </source>
</evidence>
<dbReference type="InterPro" id="IPR013210">
    <property type="entry name" value="LRR_N_plant-typ"/>
</dbReference>
<keyword evidence="5" id="KW-0677">Repeat</keyword>
<dbReference type="InterPro" id="IPR032675">
    <property type="entry name" value="LRR_dom_sf"/>
</dbReference>
<reference evidence="12" key="1">
    <citation type="journal article" date="2019" name="Gigascience">
        <title>De novo genome assembly of the endangered Acer yangbiense, a plant species with extremely small populations endemic to Yunnan Province, China.</title>
        <authorList>
            <person name="Yang J."/>
            <person name="Wariss H.M."/>
            <person name="Tao L."/>
            <person name="Zhang R."/>
            <person name="Yun Q."/>
            <person name="Hollingsworth P."/>
            <person name="Dao Z."/>
            <person name="Luo G."/>
            <person name="Guo H."/>
            <person name="Ma Y."/>
            <person name="Sun W."/>
        </authorList>
    </citation>
    <scope>NUCLEOTIDE SEQUENCE [LARGE SCALE GENOMIC DNA]</scope>
    <source>
        <strain evidence="12">cv. Malutang</strain>
    </source>
</reference>
<evidence type="ECO:0000256" key="5">
    <source>
        <dbReference type="ARBA" id="ARBA00022737"/>
    </source>
</evidence>